<dbReference type="AlphaFoldDB" id="A0A8B7ZWI0"/>
<keyword evidence="2" id="KW-0472">Membrane</keyword>
<reference evidence="5" key="1">
    <citation type="submission" date="2025-08" db="UniProtKB">
        <authorList>
            <consortium name="RefSeq"/>
        </authorList>
    </citation>
    <scope>IDENTIFICATION</scope>
</reference>
<protein>
    <submittedName>
        <fullName evidence="5">Uncharacterized protein LOC110989587</fullName>
    </submittedName>
</protein>
<feature type="region of interest" description="Disordered" evidence="1">
    <location>
        <begin position="23"/>
        <end position="63"/>
    </location>
</feature>
<proteinExistence type="predicted"/>
<feature type="compositionally biased region" description="Pro residues" evidence="1">
    <location>
        <begin position="29"/>
        <end position="45"/>
    </location>
</feature>
<feature type="region of interest" description="Disordered" evidence="1">
    <location>
        <begin position="251"/>
        <end position="278"/>
    </location>
</feature>
<dbReference type="GeneID" id="110989587"/>
<organism evidence="4 5">
    <name type="scientific">Acanthaster planci</name>
    <name type="common">Crown-of-thorns starfish</name>
    <dbReference type="NCBI Taxonomy" id="133434"/>
    <lineage>
        <taxon>Eukaryota</taxon>
        <taxon>Metazoa</taxon>
        <taxon>Echinodermata</taxon>
        <taxon>Eleutherozoa</taxon>
        <taxon>Asterozoa</taxon>
        <taxon>Asteroidea</taxon>
        <taxon>Valvatacea</taxon>
        <taxon>Valvatida</taxon>
        <taxon>Acanthasteridae</taxon>
        <taxon>Acanthaster</taxon>
    </lineage>
</organism>
<keyword evidence="2" id="KW-0812">Transmembrane</keyword>
<sequence>MRRVVHGLLLFSAALLLQNACGQGTTPAPKRPIPPPPPPPPPNMPPMFRNRTDPLTTAAPTRDPMDLINRGAIELKLDIEYSLFMTDNERDKFKGTMAATCNHYCATKGKCLIIPGTADADDVSVYKTRALSEMKRTAASFYIINPYDSTSLTMTSEQLMNMITTERKAIEADLGYRLDLDDLGVPTKPADPGPVLEWWAITLISVSGVLILAVVVATVYVLIKGKKSNKSDLMEMYDENRKESFKQMTDYANPQEGDVEANVDIDVTDGDMSDSDDT</sequence>
<feature type="compositionally biased region" description="Acidic residues" evidence="1">
    <location>
        <begin position="257"/>
        <end position="278"/>
    </location>
</feature>
<evidence type="ECO:0000256" key="1">
    <source>
        <dbReference type="SAM" id="MobiDB-lite"/>
    </source>
</evidence>
<dbReference type="KEGG" id="aplc:110989587"/>
<feature type="transmembrane region" description="Helical" evidence="2">
    <location>
        <begin position="198"/>
        <end position="223"/>
    </location>
</feature>
<keyword evidence="2" id="KW-1133">Transmembrane helix</keyword>
<feature type="chain" id="PRO_5034579893" evidence="3">
    <location>
        <begin position="23"/>
        <end position="278"/>
    </location>
</feature>
<dbReference type="Proteomes" id="UP000694845">
    <property type="component" value="Unplaced"/>
</dbReference>
<dbReference type="RefSeq" id="XP_022109779.1">
    <property type="nucleotide sequence ID" value="XM_022254087.1"/>
</dbReference>
<accession>A0A8B7ZWI0</accession>
<gene>
    <name evidence="5" type="primary">LOC110989587</name>
</gene>
<evidence type="ECO:0000313" key="4">
    <source>
        <dbReference type="Proteomes" id="UP000694845"/>
    </source>
</evidence>
<keyword evidence="3" id="KW-0732">Signal</keyword>
<keyword evidence="4" id="KW-1185">Reference proteome</keyword>
<evidence type="ECO:0000256" key="3">
    <source>
        <dbReference type="SAM" id="SignalP"/>
    </source>
</evidence>
<evidence type="ECO:0000256" key="2">
    <source>
        <dbReference type="SAM" id="Phobius"/>
    </source>
</evidence>
<name>A0A8B7ZWI0_ACAPL</name>
<feature type="signal peptide" evidence="3">
    <location>
        <begin position="1"/>
        <end position="22"/>
    </location>
</feature>
<evidence type="ECO:0000313" key="5">
    <source>
        <dbReference type="RefSeq" id="XP_022109779.1"/>
    </source>
</evidence>